<organism evidence="1 2">
    <name type="scientific">Pistacia integerrima</name>
    <dbReference type="NCBI Taxonomy" id="434235"/>
    <lineage>
        <taxon>Eukaryota</taxon>
        <taxon>Viridiplantae</taxon>
        <taxon>Streptophyta</taxon>
        <taxon>Embryophyta</taxon>
        <taxon>Tracheophyta</taxon>
        <taxon>Spermatophyta</taxon>
        <taxon>Magnoliopsida</taxon>
        <taxon>eudicotyledons</taxon>
        <taxon>Gunneridae</taxon>
        <taxon>Pentapetalae</taxon>
        <taxon>rosids</taxon>
        <taxon>malvids</taxon>
        <taxon>Sapindales</taxon>
        <taxon>Anacardiaceae</taxon>
        <taxon>Pistacia</taxon>
    </lineage>
</organism>
<sequence>MKLRPEFEATHSNLMNCNPMPSLDVCFGELLREEQRLTTQATYPHDKMISNAMAYAAQGKGKGRDMRKVQCFNCKEYRHIATNCTRKSYNYCKKLGHIIKECPTRPQNRQANAYQSTVDYASSATTSDSSALSTEKLQQVIIFAFSTLGLQGNGSLSPSWIIDSGASNQMTSSSDTLSNVQTYIRSTHIHIVNGCQLPIHAIGDVDSTIRDVFVSPQLSTRLISIGQLVDNNCDVVFLVMVSCAGSGVGQDTCKGA</sequence>
<protein>
    <submittedName>
        <fullName evidence="1">Uncharacterized protein</fullName>
    </submittedName>
</protein>
<accession>A0ACC0X024</accession>
<keyword evidence="2" id="KW-1185">Reference proteome</keyword>
<reference evidence="2" key="1">
    <citation type="journal article" date="2023" name="G3 (Bethesda)">
        <title>Genome assembly and association tests identify interacting loci associated with vigor, precocity, and sex in interspecific pistachio rootstocks.</title>
        <authorList>
            <person name="Palmer W."/>
            <person name="Jacygrad E."/>
            <person name="Sagayaradj S."/>
            <person name="Cavanaugh K."/>
            <person name="Han R."/>
            <person name="Bertier L."/>
            <person name="Beede B."/>
            <person name="Kafkas S."/>
            <person name="Golino D."/>
            <person name="Preece J."/>
            <person name="Michelmore R."/>
        </authorList>
    </citation>
    <scope>NUCLEOTIDE SEQUENCE [LARGE SCALE GENOMIC DNA]</scope>
</reference>
<proteinExistence type="predicted"/>
<dbReference type="Proteomes" id="UP001163603">
    <property type="component" value="Chromosome 15"/>
</dbReference>
<evidence type="ECO:0000313" key="2">
    <source>
        <dbReference type="Proteomes" id="UP001163603"/>
    </source>
</evidence>
<gene>
    <name evidence="1" type="ORF">Pint_29733</name>
</gene>
<evidence type="ECO:0000313" key="1">
    <source>
        <dbReference type="EMBL" id="KAJ0007710.1"/>
    </source>
</evidence>
<comment type="caution">
    <text evidence="1">The sequence shown here is derived from an EMBL/GenBank/DDBJ whole genome shotgun (WGS) entry which is preliminary data.</text>
</comment>
<name>A0ACC0X024_9ROSI</name>
<dbReference type="EMBL" id="CM047750">
    <property type="protein sequence ID" value="KAJ0007710.1"/>
    <property type="molecule type" value="Genomic_DNA"/>
</dbReference>